<proteinExistence type="predicted"/>
<dbReference type="AlphaFoldDB" id="A0A222MY55"/>
<dbReference type="InterPro" id="IPR001173">
    <property type="entry name" value="Glyco_trans_2-like"/>
</dbReference>
<dbReference type="Gene3D" id="3.90.550.10">
    <property type="entry name" value="Spore Coat Polysaccharide Biosynthesis Protein SpsA, Chain A"/>
    <property type="match status" value="1"/>
</dbReference>
<dbReference type="Pfam" id="PF00535">
    <property type="entry name" value="Glycos_transf_2"/>
    <property type="match status" value="1"/>
</dbReference>
<reference evidence="2 3" key="1">
    <citation type="submission" date="2017-07" db="EMBL/GenBank/DDBJ databases">
        <title>Analysis of two Campylobacter avium genomes and identification of a novel hippuricase gene.</title>
        <authorList>
            <person name="Miller W.G."/>
            <person name="Chapman M.H."/>
            <person name="Yee E."/>
            <person name="Revez J."/>
            <person name="Bono J.L."/>
            <person name="Rossi M."/>
        </authorList>
    </citation>
    <scope>NUCLEOTIDE SEQUENCE [LARGE SCALE GENOMIC DNA]</scope>
    <source>
        <strain evidence="2 3">LMG 24591</strain>
    </source>
</reference>
<dbReference type="PANTHER" id="PTHR22916:SF3">
    <property type="entry name" value="UDP-GLCNAC:BETAGAL BETA-1,3-N-ACETYLGLUCOSAMINYLTRANSFERASE-LIKE PROTEIN 1"/>
    <property type="match status" value="1"/>
</dbReference>
<organism evidence="2 3">
    <name type="scientific">Campylobacter avium LMG 24591</name>
    <dbReference type="NCBI Taxonomy" id="522484"/>
    <lineage>
        <taxon>Bacteria</taxon>
        <taxon>Pseudomonadati</taxon>
        <taxon>Campylobacterota</taxon>
        <taxon>Epsilonproteobacteria</taxon>
        <taxon>Campylobacterales</taxon>
        <taxon>Campylobacteraceae</taxon>
        <taxon>Campylobacter</taxon>
    </lineage>
</organism>
<feature type="domain" description="Glycosyltransferase 2-like" evidence="1">
    <location>
        <begin position="5"/>
        <end position="158"/>
    </location>
</feature>
<dbReference type="PANTHER" id="PTHR22916">
    <property type="entry name" value="GLYCOSYLTRANSFERASE"/>
    <property type="match status" value="1"/>
</dbReference>
<dbReference type="Proteomes" id="UP000201169">
    <property type="component" value="Chromosome"/>
</dbReference>
<evidence type="ECO:0000313" key="3">
    <source>
        <dbReference type="Proteomes" id="UP000201169"/>
    </source>
</evidence>
<dbReference type="SUPFAM" id="SSF53448">
    <property type="entry name" value="Nucleotide-diphospho-sugar transferases"/>
    <property type="match status" value="1"/>
</dbReference>
<gene>
    <name evidence="2" type="primary">waaV</name>
    <name evidence="2" type="ORF">CAV_0993</name>
</gene>
<protein>
    <submittedName>
        <fullName evidence="2">Glycosyltransferase, family 2</fullName>
    </submittedName>
</protein>
<dbReference type="InterPro" id="IPR029044">
    <property type="entry name" value="Nucleotide-diphossugar_trans"/>
</dbReference>
<dbReference type="KEGG" id="cavi:CAV_0993"/>
<dbReference type="EMBL" id="CP022347">
    <property type="protein sequence ID" value="ASQ30650.1"/>
    <property type="molecule type" value="Genomic_DNA"/>
</dbReference>
<dbReference type="OrthoDB" id="5396343at2"/>
<dbReference type="RefSeq" id="WP_094325401.1">
    <property type="nucleotide sequence ID" value="NZ_CP022347.1"/>
</dbReference>
<accession>A0A222MY55</accession>
<dbReference type="GO" id="GO:0016758">
    <property type="term" value="F:hexosyltransferase activity"/>
    <property type="evidence" value="ECO:0007669"/>
    <property type="project" value="UniProtKB-ARBA"/>
</dbReference>
<name>A0A222MY55_9BACT</name>
<evidence type="ECO:0000313" key="2">
    <source>
        <dbReference type="EMBL" id="ASQ30650.1"/>
    </source>
</evidence>
<keyword evidence="2" id="KW-0808">Transferase</keyword>
<evidence type="ECO:0000259" key="1">
    <source>
        <dbReference type="Pfam" id="PF00535"/>
    </source>
</evidence>
<sequence>MPKISIIMPLFNAATHVEKSVQSFLKQSLKDIELIIINDFSTDESLELVKPYLKDKRIRLINNEKNLGVFASRNIGVFAANAKLILFMDADDYLHERACEIAFKLQDKADILCFEALVNRKKAKAFYKFKDDKLYQRDEFLTFLSSKKHFINSVWAKLFKKELITQALTLIDYKQRLNYSEDLLFCYLNFFFSKSVFCSKAQIYTYNFNENGLYQSNDLALLKSHLKDNEMVLKLIKSLSKGFKHKKFNTTLIFALKNESKNLKYRIKKLQGNLKFYDMLYLRIRKKAAKIFLNSHKISWKM</sequence>
<dbReference type="CDD" id="cd00761">
    <property type="entry name" value="Glyco_tranf_GTA_type"/>
    <property type="match status" value="1"/>
</dbReference>
<keyword evidence="3" id="KW-1185">Reference proteome</keyword>